<dbReference type="Proteomes" id="UP001515683">
    <property type="component" value="Unassembled WGS sequence"/>
</dbReference>
<dbReference type="InterPro" id="IPR050312">
    <property type="entry name" value="IolE/XylAMocC-like"/>
</dbReference>
<organism evidence="2 3">
    <name type="scientific">Candidatus Pantoea multigeneris</name>
    <dbReference type="NCBI Taxonomy" id="2608357"/>
    <lineage>
        <taxon>Bacteria</taxon>
        <taxon>Pseudomonadati</taxon>
        <taxon>Pseudomonadota</taxon>
        <taxon>Gammaproteobacteria</taxon>
        <taxon>Enterobacterales</taxon>
        <taxon>Erwiniaceae</taxon>
        <taxon>Pantoea</taxon>
    </lineage>
</organism>
<dbReference type="SUPFAM" id="SSF51658">
    <property type="entry name" value="Xylose isomerase-like"/>
    <property type="match status" value="1"/>
</dbReference>
<dbReference type="Pfam" id="PF01261">
    <property type="entry name" value="AP_endonuc_2"/>
    <property type="match status" value="1"/>
</dbReference>
<evidence type="ECO:0000313" key="3">
    <source>
        <dbReference type="Proteomes" id="UP001515683"/>
    </source>
</evidence>
<feature type="domain" description="Xylose isomerase-like TIM barrel" evidence="1">
    <location>
        <begin position="24"/>
        <end position="267"/>
    </location>
</feature>
<reference evidence="2 3" key="1">
    <citation type="journal article" date="2019" name="bioRxiv">
        <title>Bacteria contribute to plant secondary compound degradation in a generalist herbivore system.</title>
        <authorList>
            <person name="Francoeur C.B."/>
            <person name="Khadempour L."/>
            <person name="Moreira-Soto R.D."/>
            <person name="Gotting K."/>
            <person name="Book A.J."/>
            <person name="Pinto-Tomas A.A."/>
            <person name="Keefover-Ring K."/>
            <person name="Currie C.R."/>
        </authorList>
    </citation>
    <scope>NUCLEOTIDE SEQUENCE [LARGE SCALE GENOMIC DNA]</scope>
    <source>
        <strain evidence="2">Acro-835</strain>
    </source>
</reference>
<dbReference type="InterPro" id="IPR013022">
    <property type="entry name" value="Xyl_isomerase-like_TIM-brl"/>
</dbReference>
<dbReference type="InterPro" id="IPR036237">
    <property type="entry name" value="Xyl_isomerase-like_sf"/>
</dbReference>
<name>A0ABX0RGD4_9GAMM</name>
<dbReference type="Gene3D" id="3.20.20.150">
    <property type="entry name" value="Divalent-metal-dependent TIM barrel enzymes"/>
    <property type="match status" value="1"/>
</dbReference>
<dbReference type="PANTHER" id="PTHR12110:SF21">
    <property type="entry name" value="XYLOSE ISOMERASE-LIKE TIM BARREL DOMAIN-CONTAINING PROTEIN"/>
    <property type="match status" value="1"/>
</dbReference>
<dbReference type="PANTHER" id="PTHR12110">
    <property type="entry name" value="HYDROXYPYRUVATE ISOMERASE"/>
    <property type="match status" value="1"/>
</dbReference>
<dbReference type="PIRSF" id="PIRSF036778">
    <property type="entry name" value="UCP036778"/>
    <property type="match status" value="1"/>
</dbReference>
<dbReference type="RefSeq" id="WP_167018295.1">
    <property type="nucleotide sequence ID" value="NZ_VWXF01000014.1"/>
</dbReference>
<evidence type="ECO:0000313" key="2">
    <source>
        <dbReference type="EMBL" id="NIF24396.1"/>
    </source>
</evidence>
<evidence type="ECO:0000259" key="1">
    <source>
        <dbReference type="Pfam" id="PF01261"/>
    </source>
</evidence>
<protein>
    <submittedName>
        <fullName evidence="2">TIM barrel protein</fullName>
    </submittedName>
</protein>
<accession>A0ABX0RGD4</accession>
<gene>
    <name evidence="2" type="ORF">F3J40_22750</name>
</gene>
<dbReference type="InterPro" id="IPR014621">
    <property type="entry name" value="UCP036778_sugar_epimerase"/>
</dbReference>
<sequence>MAIDPTRFCINRKIAPNLSIEAFFQLVTRLGLHKVELRNDMPSGKVTDDLTPEQLRALTEKYNIEIITINALYPFNQISDDLLARAEALLQEAKSIGAQALVMCPLNDGTRIDTQTTLAALKTLAPLFEKYGVKGLVEPLGFPVSSLRSAVEARNLIREANLPFQLVLDTFHHHLYENAEQEQANADITPDIGLVHLSGVEDPRPTAALTDEERIMLTEEDLLKSVQQVQALEKRGYKGIYAFEPFSSVLSSWDEKEIEQQIRHSIALLQG</sequence>
<keyword evidence="3" id="KW-1185">Reference proteome</keyword>
<comment type="caution">
    <text evidence="2">The sequence shown here is derived from an EMBL/GenBank/DDBJ whole genome shotgun (WGS) entry which is preliminary data.</text>
</comment>
<dbReference type="EMBL" id="VWXF01000014">
    <property type="protein sequence ID" value="NIF24396.1"/>
    <property type="molecule type" value="Genomic_DNA"/>
</dbReference>
<proteinExistence type="predicted"/>